<gene>
    <name evidence="2" type="ORF">SAMN06265368_1684</name>
</gene>
<dbReference type="RefSeq" id="WP_097152814.1">
    <property type="nucleotide sequence ID" value="NZ_OBEL01000001.1"/>
</dbReference>
<dbReference type="PANTHER" id="PTHR43812">
    <property type="entry name" value="BLR2425 PROTEIN"/>
    <property type="match status" value="1"/>
</dbReference>
<dbReference type="InterPro" id="IPR012349">
    <property type="entry name" value="Split_barrel_FMN-bd"/>
</dbReference>
<proteinExistence type="predicted"/>
<dbReference type="Gene3D" id="2.30.110.10">
    <property type="entry name" value="Electron Transport, Fmn-binding Protein, Chain A"/>
    <property type="match status" value="1"/>
</dbReference>
<dbReference type="SUPFAM" id="SSF50475">
    <property type="entry name" value="FMN-binding split barrel"/>
    <property type="match status" value="1"/>
</dbReference>
<evidence type="ECO:0000313" key="3">
    <source>
        <dbReference type="Proteomes" id="UP000219439"/>
    </source>
</evidence>
<dbReference type="EMBL" id="OBEL01000001">
    <property type="protein sequence ID" value="SNZ08458.1"/>
    <property type="molecule type" value="Genomic_DNA"/>
</dbReference>
<dbReference type="SMART" id="SM00903">
    <property type="entry name" value="Flavin_Reduct"/>
    <property type="match status" value="1"/>
</dbReference>
<dbReference type="GO" id="GO:0010181">
    <property type="term" value="F:FMN binding"/>
    <property type="evidence" value="ECO:0007669"/>
    <property type="project" value="InterPro"/>
</dbReference>
<organism evidence="2 3">
    <name type="scientific">Cohaesibacter gelatinilyticus</name>
    <dbReference type="NCBI Taxonomy" id="372072"/>
    <lineage>
        <taxon>Bacteria</taxon>
        <taxon>Pseudomonadati</taxon>
        <taxon>Pseudomonadota</taxon>
        <taxon>Alphaproteobacteria</taxon>
        <taxon>Hyphomicrobiales</taxon>
        <taxon>Cohaesibacteraceae</taxon>
    </lineage>
</organism>
<evidence type="ECO:0000259" key="1">
    <source>
        <dbReference type="SMART" id="SM00903"/>
    </source>
</evidence>
<dbReference type="Proteomes" id="UP000219439">
    <property type="component" value="Unassembled WGS sequence"/>
</dbReference>
<sequence length="198" mass="21930">MFYRTNEAHGLPHDPFKALVAPRPIGWISTQGADGVANLAPYSFFNAISSQPNIVMFSSQGRKDSLANIEDSGEFACNLASYDLRNAMNASAAMVEADVDEFELAGLTKRDCRLIAAPCVAESPVVMECRLLEVIRLDRYENIETPYQMVLGEVMGIFIKDEMIVEGIVDITKLKPLARLGYKDYSVVDAVFSIERPK</sequence>
<protein>
    <submittedName>
        <fullName evidence="2">NADH-FMN oxidoreductase RutF, flavin reductase (DIM6/NTAB) family</fullName>
    </submittedName>
</protein>
<keyword evidence="3" id="KW-1185">Reference proteome</keyword>
<feature type="domain" description="Flavin reductase like" evidence="1">
    <location>
        <begin position="18"/>
        <end position="160"/>
    </location>
</feature>
<dbReference type="GO" id="GO:0016646">
    <property type="term" value="F:oxidoreductase activity, acting on the CH-NH group of donors, NAD or NADP as acceptor"/>
    <property type="evidence" value="ECO:0007669"/>
    <property type="project" value="UniProtKB-ARBA"/>
</dbReference>
<dbReference type="Pfam" id="PF01613">
    <property type="entry name" value="Flavin_Reduct"/>
    <property type="match status" value="1"/>
</dbReference>
<dbReference type="PANTHER" id="PTHR43812:SF2">
    <property type="entry name" value="FLAVIN REDUCTASE LIKE DOMAIN-CONTAINING PROTEIN"/>
    <property type="match status" value="1"/>
</dbReference>
<dbReference type="AlphaFoldDB" id="A0A285NGQ7"/>
<reference evidence="2 3" key="1">
    <citation type="submission" date="2017-09" db="EMBL/GenBank/DDBJ databases">
        <authorList>
            <person name="Ehlers B."/>
            <person name="Leendertz F.H."/>
        </authorList>
    </citation>
    <scope>NUCLEOTIDE SEQUENCE [LARGE SCALE GENOMIC DNA]</scope>
    <source>
        <strain evidence="2 3">DSM 18289</strain>
    </source>
</reference>
<evidence type="ECO:0000313" key="2">
    <source>
        <dbReference type="EMBL" id="SNZ08458.1"/>
    </source>
</evidence>
<name>A0A285NGQ7_9HYPH</name>
<dbReference type="OrthoDB" id="9783347at2"/>
<accession>A0A285NGQ7</accession>
<dbReference type="InterPro" id="IPR002563">
    <property type="entry name" value="Flavin_Rdtase-like_dom"/>
</dbReference>